<feature type="compositionally biased region" description="Pro residues" evidence="1">
    <location>
        <begin position="66"/>
        <end position="80"/>
    </location>
</feature>
<keyword evidence="2" id="KW-0472">Membrane</keyword>
<gene>
    <name evidence="3" type="ORF">SEVIR_9G198950v2</name>
</gene>
<keyword evidence="2" id="KW-1133">Transmembrane helix</keyword>
<feature type="compositionally biased region" description="Basic residues" evidence="1">
    <location>
        <begin position="101"/>
        <end position="113"/>
    </location>
</feature>
<keyword evidence="2" id="KW-0812">Transmembrane</keyword>
<feature type="transmembrane region" description="Helical" evidence="2">
    <location>
        <begin position="133"/>
        <end position="154"/>
    </location>
</feature>
<reference evidence="3" key="1">
    <citation type="submission" date="2019-03" db="EMBL/GenBank/DDBJ databases">
        <title>WGS assembly of Setaria viridis.</title>
        <authorList>
            <person name="Huang P."/>
            <person name="Jenkins J."/>
            <person name="Grimwood J."/>
            <person name="Barry K."/>
            <person name="Healey A."/>
            <person name="Mamidi S."/>
            <person name="Sreedasyam A."/>
            <person name="Shu S."/>
            <person name="Feldman M."/>
            <person name="Wu J."/>
            <person name="Yu Y."/>
            <person name="Chen C."/>
            <person name="Johnson J."/>
            <person name="Rokhsar D."/>
            <person name="Baxter I."/>
            <person name="Schmutz J."/>
            <person name="Brutnell T."/>
            <person name="Kellogg E."/>
        </authorList>
    </citation>
    <scope>NUCLEOTIDE SEQUENCE [LARGE SCALE GENOMIC DNA]</scope>
</reference>
<evidence type="ECO:0000256" key="2">
    <source>
        <dbReference type="SAM" id="Phobius"/>
    </source>
</evidence>
<dbReference type="Gramene" id="TKV93009">
    <property type="protein sequence ID" value="TKV93009"/>
    <property type="gene ID" value="SEVIR_9G198950v2"/>
</dbReference>
<evidence type="ECO:0000313" key="3">
    <source>
        <dbReference type="EMBL" id="TKV93009.1"/>
    </source>
</evidence>
<feature type="region of interest" description="Disordered" evidence="1">
    <location>
        <begin position="35"/>
        <end position="119"/>
    </location>
</feature>
<dbReference type="AlphaFoldDB" id="A0A4U6SVW4"/>
<keyword evidence="4" id="KW-1185">Reference proteome</keyword>
<evidence type="ECO:0000313" key="4">
    <source>
        <dbReference type="Proteomes" id="UP000298652"/>
    </source>
</evidence>
<proteinExistence type="predicted"/>
<feature type="region of interest" description="Disordered" evidence="1">
    <location>
        <begin position="1"/>
        <end position="23"/>
    </location>
</feature>
<sequence>MFQQIPISPASTTAPPASGSAIAAGSATHATAAATNHYGPDAPATDLAQPASSTTPAGGARRSTHTPPPAPVWQPPPAIPLDPAATNPLSNPKPRTLTRSGARRRGGAHRGRKRSPECSFEKKRWSSELELSICYFSSFFSFSGFFILSFTSFFPNRVALDLIL</sequence>
<name>A0A4U6SVW4_SETVI</name>
<evidence type="ECO:0000256" key="1">
    <source>
        <dbReference type="SAM" id="MobiDB-lite"/>
    </source>
</evidence>
<protein>
    <submittedName>
        <fullName evidence="3">Uncharacterized protein</fullName>
    </submittedName>
</protein>
<dbReference type="EMBL" id="CM016560">
    <property type="protein sequence ID" value="TKV93009.1"/>
    <property type="molecule type" value="Genomic_DNA"/>
</dbReference>
<accession>A0A4U6SVW4</accession>
<dbReference type="Proteomes" id="UP000298652">
    <property type="component" value="Chromosome 9"/>
</dbReference>
<organism evidence="3 4">
    <name type="scientific">Setaria viridis</name>
    <name type="common">Green bristlegrass</name>
    <name type="synonym">Setaria italica subsp. viridis</name>
    <dbReference type="NCBI Taxonomy" id="4556"/>
    <lineage>
        <taxon>Eukaryota</taxon>
        <taxon>Viridiplantae</taxon>
        <taxon>Streptophyta</taxon>
        <taxon>Embryophyta</taxon>
        <taxon>Tracheophyta</taxon>
        <taxon>Spermatophyta</taxon>
        <taxon>Magnoliopsida</taxon>
        <taxon>Liliopsida</taxon>
        <taxon>Poales</taxon>
        <taxon>Poaceae</taxon>
        <taxon>PACMAD clade</taxon>
        <taxon>Panicoideae</taxon>
        <taxon>Panicodae</taxon>
        <taxon>Paniceae</taxon>
        <taxon>Cenchrinae</taxon>
        <taxon>Setaria</taxon>
    </lineage>
</organism>